<dbReference type="AlphaFoldDB" id="K9FLD5"/>
<dbReference type="Proteomes" id="UP000009886">
    <property type="component" value="Unassembled WGS sequence"/>
</dbReference>
<proteinExistence type="predicted"/>
<accession>K9FLD5</accession>
<dbReference type="KEGG" id="pdp:PDIP_61870"/>
<reference evidence="3" key="1">
    <citation type="journal article" date="2012" name="BMC Genomics">
        <title>Genome sequence of the necrotrophic fungus Penicillium digitatum, the main postharvest pathogen of citrus.</title>
        <authorList>
            <person name="Marcet-Houben M."/>
            <person name="Ballester A.-R."/>
            <person name="de la Fuente B."/>
            <person name="Harries E."/>
            <person name="Marcos J.F."/>
            <person name="Gonzalez-Candelas L."/>
            <person name="Gabaldon T."/>
        </authorList>
    </citation>
    <scope>NUCLEOTIDE SEQUENCE [LARGE SCALE GENOMIC DNA]</scope>
    <source>
        <strain evidence="3">Pd1 / CECT 20795</strain>
    </source>
</reference>
<gene>
    <name evidence="2" type="ORF">PDIP_61870</name>
</gene>
<dbReference type="EMBL" id="AKCU01000418">
    <property type="protein sequence ID" value="EKV10049.1"/>
    <property type="molecule type" value="Genomic_DNA"/>
</dbReference>
<evidence type="ECO:0000313" key="2">
    <source>
        <dbReference type="EMBL" id="EKV10049.1"/>
    </source>
</evidence>
<dbReference type="VEuPathDB" id="FungiDB:PDIP_61870"/>
<organism evidence="2 3">
    <name type="scientific">Penicillium digitatum (strain Pd1 / CECT 20795)</name>
    <name type="common">Green mold</name>
    <dbReference type="NCBI Taxonomy" id="1170230"/>
    <lineage>
        <taxon>Eukaryota</taxon>
        <taxon>Fungi</taxon>
        <taxon>Dikarya</taxon>
        <taxon>Ascomycota</taxon>
        <taxon>Pezizomycotina</taxon>
        <taxon>Eurotiomycetes</taxon>
        <taxon>Eurotiomycetidae</taxon>
        <taxon>Eurotiales</taxon>
        <taxon>Aspergillaceae</taxon>
        <taxon>Penicillium</taxon>
    </lineage>
</organism>
<feature type="region of interest" description="Disordered" evidence="1">
    <location>
        <begin position="1"/>
        <end position="29"/>
    </location>
</feature>
<protein>
    <submittedName>
        <fullName evidence="2">Uncharacterized protein</fullName>
    </submittedName>
</protein>
<comment type="caution">
    <text evidence="2">The sequence shown here is derived from an EMBL/GenBank/DDBJ whole genome shotgun (WGS) entry which is preliminary data.</text>
</comment>
<evidence type="ECO:0000313" key="3">
    <source>
        <dbReference type="Proteomes" id="UP000009886"/>
    </source>
</evidence>
<sequence>MTSQAVAGHSALHKFQVPTAVQPLPATSQ</sequence>
<dbReference type="HOGENOM" id="CLU_3410710_0_0_1"/>
<name>K9FLD5_PEND1</name>
<evidence type="ECO:0000256" key="1">
    <source>
        <dbReference type="SAM" id="MobiDB-lite"/>
    </source>
</evidence>